<dbReference type="AlphaFoldDB" id="A0A6G9YEQ7"/>
<organism evidence="1 2">
    <name type="scientific">Nocardia arthritidis</name>
    <dbReference type="NCBI Taxonomy" id="228602"/>
    <lineage>
        <taxon>Bacteria</taxon>
        <taxon>Bacillati</taxon>
        <taxon>Actinomycetota</taxon>
        <taxon>Actinomycetes</taxon>
        <taxon>Mycobacteriales</taxon>
        <taxon>Nocardiaceae</taxon>
        <taxon>Nocardia</taxon>
    </lineage>
</organism>
<dbReference type="KEGG" id="nah:F5544_19070"/>
<dbReference type="RefSeq" id="WP_167474457.1">
    <property type="nucleotide sequence ID" value="NZ_CP046172.1"/>
</dbReference>
<dbReference type="Gene3D" id="3.20.20.80">
    <property type="entry name" value="Glycosidases"/>
    <property type="match status" value="1"/>
</dbReference>
<dbReference type="GO" id="GO:0004553">
    <property type="term" value="F:hydrolase activity, hydrolyzing O-glycosyl compounds"/>
    <property type="evidence" value="ECO:0007669"/>
    <property type="project" value="TreeGrafter"/>
</dbReference>
<keyword evidence="2" id="KW-1185">Reference proteome</keyword>
<evidence type="ECO:0000313" key="2">
    <source>
        <dbReference type="Proteomes" id="UP000503540"/>
    </source>
</evidence>
<sequence length="475" mass="52955">MTEIALDRDISPGIRLGVVRGITYGLLRPPERIMPAVRSVGAGMLRCYLYWSQIEPEPGRFVWDAVDALLGQLDGDEEVLITVSSASLWGTRRVTDMLPPSPAKDLDTFGAFVRALVTRCRGRITYWQFDNEPSIPILWAGTPAEYLEQLKVFAAAVRAADPDALVMLGGEPPENNMRPGTFEYLVEHGRDHFDVYDVHLYEDPYQIPDRIAAIRALMARHGYQKPIVAAEYNGPLPGPEVWTYLAAAAPGFMAMMSENSENSDWTATTTDDKPAAEHDAMVELYNRMPELPPQLQMFMQGCPPEYADMHDRWMCREIVMRNLLALSAGIRRTACWNLAPETPGGQKPYTILGLMFNKFALMDYEGDDITLRHRQADALALTSRMLHGAKMIRRTPTENPDSYIFEVDRDGGPLVVAWQRHADLGDESAPATAHELPWPTATARALNAYGEPVPVRVTGGRATLPLTLTPIFVES</sequence>
<dbReference type="PANTHER" id="PTHR12631">
    <property type="entry name" value="ALPHA-L-IDURONIDASE"/>
    <property type="match status" value="1"/>
</dbReference>
<dbReference type="InterPro" id="IPR017853">
    <property type="entry name" value="GH"/>
</dbReference>
<evidence type="ECO:0000313" key="1">
    <source>
        <dbReference type="EMBL" id="QIS11682.1"/>
    </source>
</evidence>
<protein>
    <recommendedName>
        <fullName evidence="3">Glycoside hydrolase family 5 domain-containing protein</fullName>
    </recommendedName>
</protein>
<accession>A0A6G9YEQ7</accession>
<dbReference type="SUPFAM" id="SSF51445">
    <property type="entry name" value="(Trans)glycosidases"/>
    <property type="match status" value="1"/>
</dbReference>
<dbReference type="PANTHER" id="PTHR12631:SF10">
    <property type="entry name" value="BETA-XYLOSIDASE-LIKE PROTEIN-RELATED"/>
    <property type="match status" value="1"/>
</dbReference>
<proteinExistence type="predicted"/>
<name>A0A6G9YEQ7_9NOCA</name>
<reference evidence="1 2" key="1">
    <citation type="journal article" date="2019" name="ACS Chem. Biol.">
        <title>Identification and Mobilization of a Cryptic Antibiotic Biosynthesis Gene Locus from a Human-Pathogenic Nocardia Isolate.</title>
        <authorList>
            <person name="Herisse M."/>
            <person name="Ishida K."/>
            <person name="Porter J.L."/>
            <person name="Howden B."/>
            <person name="Hertweck C."/>
            <person name="Stinear T.P."/>
            <person name="Pidot S.J."/>
        </authorList>
    </citation>
    <scope>NUCLEOTIDE SEQUENCE [LARGE SCALE GENOMIC DNA]</scope>
    <source>
        <strain evidence="1 2">AUSMDU00012717</strain>
    </source>
</reference>
<evidence type="ECO:0008006" key="3">
    <source>
        <dbReference type="Google" id="ProtNLM"/>
    </source>
</evidence>
<dbReference type="EMBL" id="CP046172">
    <property type="protein sequence ID" value="QIS11682.1"/>
    <property type="molecule type" value="Genomic_DNA"/>
</dbReference>
<gene>
    <name evidence="1" type="ORF">F5544_19070</name>
</gene>
<dbReference type="Proteomes" id="UP000503540">
    <property type="component" value="Chromosome"/>
</dbReference>
<dbReference type="InterPro" id="IPR051923">
    <property type="entry name" value="Glycosyl_Hydrolase_39"/>
</dbReference>